<feature type="domain" description="Flagella basal body P-ring formation protein FlgA SAF" evidence="2">
    <location>
        <begin position="176"/>
        <end position="240"/>
    </location>
</feature>
<name>A0ABM8NY78_9BURK</name>
<evidence type="ECO:0000313" key="3">
    <source>
        <dbReference type="EMBL" id="CAD6549028.1"/>
    </source>
</evidence>
<feature type="signal peptide" evidence="1">
    <location>
        <begin position="1"/>
        <end position="36"/>
    </location>
</feature>
<reference evidence="3 4" key="1">
    <citation type="submission" date="2020-10" db="EMBL/GenBank/DDBJ databases">
        <authorList>
            <person name="Peeters C."/>
        </authorList>
    </citation>
    <scope>NUCLEOTIDE SEQUENCE [LARGE SCALE GENOMIC DNA]</scope>
    <source>
        <strain evidence="3 4">LMG 28140</strain>
    </source>
</reference>
<gene>
    <name evidence="3" type="ORF">LMG28140_04696</name>
</gene>
<keyword evidence="1" id="KW-0732">Signal</keyword>
<organism evidence="3 4">
    <name type="scientific">Paraburkholderia metrosideri</name>
    <dbReference type="NCBI Taxonomy" id="580937"/>
    <lineage>
        <taxon>Bacteria</taxon>
        <taxon>Pseudomonadati</taxon>
        <taxon>Pseudomonadota</taxon>
        <taxon>Betaproteobacteria</taxon>
        <taxon>Burkholderiales</taxon>
        <taxon>Burkholderiaceae</taxon>
        <taxon>Paraburkholderia</taxon>
    </lineage>
</organism>
<proteinExistence type="predicted"/>
<accession>A0ABM8NY78</accession>
<dbReference type="Proteomes" id="UP000598032">
    <property type="component" value="Unassembled WGS sequence"/>
</dbReference>
<evidence type="ECO:0000259" key="2">
    <source>
        <dbReference type="Pfam" id="PF13144"/>
    </source>
</evidence>
<keyword evidence="4" id="KW-1185">Reference proteome</keyword>
<protein>
    <recommendedName>
        <fullName evidence="2">Flagella basal body P-ring formation protein FlgA SAF domain-containing protein</fullName>
    </recommendedName>
</protein>
<comment type="caution">
    <text evidence="3">The sequence shown here is derived from an EMBL/GenBank/DDBJ whole genome shotgun (WGS) entry which is preliminary data.</text>
</comment>
<sequence length="261" mass="27573">MFNTCMFKGQPPGLHGVTTSAALLLVCMMVGSIAHASVTAAVKFHAVTDIASDVVRLGDIADLSPLPPMWQRQAANLAVARLRGTDSRTVIESARLAENARRQMPAIAPWLQVQNTQAVVIVKRSSSLENVPTGGPGAEPPPRCLELLRDVAQGNAIALDSVRAVACPREAVLHRAHYDEKSRLARAAADLAHGELLPSIATQRLAQVSRGEQIRTMVQTGAITVTRTGTALTDGAHGRITVIAAGNRDIVAVPATVSTPR</sequence>
<dbReference type="EMBL" id="CAJHCP010000010">
    <property type="protein sequence ID" value="CAD6549028.1"/>
    <property type="molecule type" value="Genomic_DNA"/>
</dbReference>
<dbReference type="InterPro" id="IPR017585">
    <property type="entry name" value="SAF_FlgA"/>
</dbReference>
<dbReference type="Pfam" id="PF13144">
    <property type="entry name" value="ChapFlgA"/>
    <property type="match status" value="1"/>
</dbReference>
<evidence type="ECO:0000256" key="1">
    <source>
        <dbReference type="SAM" id="SignalP"/>
    </source>
</evidence>
<feature type="chain" id="PRO_5046215871" description="Flagella basal body P-ring formation protein FlgA SAF domain-containing protein" evidence="1">
    <location>
        <begin position="37"/>
        <end position="261"/>
    </location>
</feature>
<evidence type="ECO:0000313" key="4">
    <source>
        <dbReference type="Proteomes" id="UP000598032"/>
    </source>
</evidence>